<evidence type="ECO:0000256" key="2">
    <source>
        <dbReference type="SAM" id="SignalP"/>
    </source>
</evidence>
<dbReference type="AlphaFoldDB" id="A0A7Y7E7D7"/>
<dbReference type="Pfam" id="PF25848">
    <property type="entry name" value="Rodlin"/>
    <property type="match status" value="1"/>
</dbReference>
<dbReference type="InterPro" id="IPR047736">
    <property type="entry name" value="RdlA/B-like"/>
</dbReference>
<feature type="signal peptide" evidence="2">
    <location>
        <begin position="1"/>
        <end position="20"/>
    </location>
</feature>
<protein>
    <submittedName>
        <fullName evidence="3">RdlA protein</fullName>
    </submittedName>
</protein>
<organism evidence="3 4">
    <name type="scientific">Streptomyces morookaense</name>
    <name type="common">Streptoverticillium morookaense</name>
    <dbReference type="NCBI Taxonomy" id="1970"/>
    <lineage>
        <taxon>Bacteria</taxon>
        <taxon>Bacillati</taxon>
        <taxon>Actinomycetota</taxon>
        <taxon>Actinomycetes</taxon>
        <taxon>Kitasatosporales</taxon>
        <taxon>Streptomycetaceae</taxon>
        <taxon>Streptomyces</taxon>
    </lineage>
</organism>
<feature type="chain" id="PRO_5038450915" evidence="2">
    <location>
        <begin position="21"/>
        <end position="127"/>
    </location>
</feature>
<dbReference type="Proteomes" id="UP000587462">
    <property type="component" value="Unassembled WGS sequence"/>
</dbReference>
<feature type="compositionally biased region" description="Polar residues" evidence="1">
    <location>
        <begin position="39"/>
        <end position="51"/>
    </location>
</feature>
<gene>
    <name evidence="3" type="ORF">HG542_14505</name>
</gene>
<keyword evidence="2" id="KW-0732">Signal</keyword>
<evidence type="ECO:0000313" key="4">
    <source>
        <dbReference type="Proteomes" id="UP000587462"/>
    </source>
</evidence>
<comment type="caution">
    <text evidence="3">The sequence shown here is derived from an EMBL/GenBank/DDBJ whole genome shotgun (WGS) entry which is preliminary data.</text>
</comment>
<sequence length="127" mass="12675">MLRKVLATAALTASAAGAMAVPAVATGSATSGHDAKSEYGSTKTGGEESPTMTVLQGTLDEPCIALGRLDVNPVALILNIGVQDVPVLTSQQQSQCTQNSTIQDGDDALSHLLDGIPVVSGNGSGNG</sequence>
<reference evidence="3 4" key="1">
    <citation type="submission" date="2020-04" db="EMBL/GenBank/DDBJ databases">
        <title>Draft Genome Sequence of Streptomyces morookaense DSM 40503, an 8-azaguanine-producing strain.</title>
        <authorList>
            <person name="Qi J."/>
            <person name="Gao J.-M."/>
        </authorList>
    </citation>
    <scope>NUCLEOTIDE SEQUENCE [LARGE SCALE GENOMIC DNA]</scope>
    <source>
        <strain evidence="3 4">DSM 40503</strain>
    </source>
</reference>
<dbReference type="RefSeq" id="WP_171081400.1">
    <property type="nucleotide sequence ID" value="NZ_BNBU01000006.1"/>
</dbReference>
<dbReference type="EMBL" id="JABBXF010000030">
    <property type="protein sequence ID" value="NVK78873.1"/>
    <property type="molecule type" value="Genomic_DNA"/>
</dbReference>
<keyword evidence="4" id="KW-1185">Reference proteome</keyword>
<evidence type="ECO:0000313" key="3">
    <source>
        <dbReference type="EMBL" id="NVK78873.1"/>
    </source>
</evidence>
<accession>A0A7Y7E7D7</accession>
<dbReference type="NCBIfam" id="NF041022">
    <property type="entry name" value="rodlin_AB"/>
    <property type="match status" value="1"/>
</dbReference>
<name>A0A7Y7E7D7_STRMO</name>
<evidence type="ECO:0000256" key="1">
    <source>
        <dbReference type="SAM" id="MobiDB-lite"/>
    </source>
</evidence>
<feature type="region of interest" description="Disordered" evidence="1">
    <location>
        <begin position="26"/>
        <end position="51"/>
    </location>
</feature>
<proteinExistence type="predicted"/>